<reference evidence="6 7" key="1">
    <citation type="submission" date="2024-06" db="EMBL/GenBank/DDBJ databases">
        <title>Genomic Encyclopedia of Type Strains, Phase IV (KMG-IV): sequencing the most valuable type-strain genomes for metagenomic binning, comparative biology and taxonomic classification.</title>
        <authorList>
            <person name="Goeker M."/>
        </authorList>
    </citation>
    <scope>NUCLEOTIDE SEQUENCE [LARGE SCALE GENOMIC DNA]</scope>
    <source>
        <strain evidence="6 7">DSM 29388</strain>
    </source>
</reference>
<dbReference type="GO" id="GO:0004644">
    <property type="term" value="F:phosphoribosylglycinamide formyltransferase activity"/>
    <property type="evidence" value="ECO:0007669"/>
    <property type="project" value="UniProtKB-EC"/>
</dbReference>
<dbReference type="InterPro" id="IPR036477">
    <property type="entry name" value="Formyl_transf_N_sf"/>
</dbReference>
<gene>
    <name evidence="6" type="ORF">ABID46_001630</name>
</gene>
<keyword evidence="7" id="KW-1185">Reference proteome</keyword>
<comment type="pathway">
    <text evidence="1">Purine metabolism; IMP biosynthesis via de novo pathway; N(2)-formyl-N(1)-(5-phospho-D-ribosyl)glycinamide from N(1)-(5-phospho-D-ribosyl)glycinamide (10-formyl THF route): step 1/1.</text>
</comment>
<proteinExistence type="predicted"/>
<evidence type="ECO:0000313" key="7">
    <source>
        <dbReference type="Proteomes" id="UP001549146"/>
    </source>
</evidence>
<dbReference type="Gene3D" id="3.40.50.170">
    <property type="entry name" value="Formyl transferase, N-terminal domain"/>
    <property type="match status" value="1"/>
</dbReference>
<evidence type="ECO:0000256" key="1">
    <source>
        <dbReference type="ARBA" id="ARBA00005054"/>
    </source>
</evidence>
<dbReference type="PANTHER" id="PTHR43369">
    <property type="entry name" value="PHOSPHORIBOSYLGLYCINAMIDE FORMYLTRANSFERASE"/>
    <property type="match status" value="1"/>
</dbReference>
<dbReference type="EC" id="2.1.2.2" evidence="2"/>
<organism evidence="6 7">
    <name type="scientific">Moheibacter stercoris</name>
    <dbReference type="NCBI Taxonomy" id="1628251"/>
    <lineage>
        <taxon>Bacteria</taxon>
        <taxon>Pseudomonadati</taxon>
        <taxon>Bacteroidota</taxon>
        <taxon>Flavobacteriia</taxon>
        <taxon>Flavobacteriales</taxon>
        <taxon>Weeksellaceae</taxon>
        <taxon>Moheibacter</taxon>
    </lineage>
</organism>
<name>A0ABV2LUE5_9FLAO</name>
<evidence type="ECO:0000256" key="2">
    <source>
        <dbReference type="ARBA" id="ARBA00012254"/>
    </source>
</evidence>
<keyword evidence="3 6" id="KW-0808">Transferase</keyword>
<dbReference type="PANTHER" id="PTHR43369:SF2">
    <property type="entry name" value="PHOSPHORIBOSYLGLYCINAMIDE FORMYLTRANSFERASE"/>
    <property type="match status" value="1"/>
</dbReference>
<evidence type="ECO:0000259" key="5">
    <source>
        <dbReference type="Pfam" id="PF00551"/>
    </source>
</evidence>
<keyword evidence="4" id="KW-0658">Purine biosynthesis</keyword>
<dbReference type="Proteomes" id="UP001549146">
    <property type="component" value="Unassembled WGS sequence"/>
</dbReference>
<accession>A0ABV2LUE5</accession>
<comment type="caution">
    <text evidence="6">The sequence shown here is derived from an EMBL/GenBank/DDBJ whole genome shotgun (WGS) entry which is preliminary data.</text>
</comment>
<feature type="domain" description="Formyl transferase N-terminal" evidence="5">
    <location>
        <begin position="18"/>
        <end position="186"/>
    </location>
</feature>
<evidence type="ECO:0000313" key="6">
    <source>
        <dbReference type="EMBL" id="MET3732046.1"/>
    </source>
</evidence>
<dbReference type="InterPro" id="IPR002376">
    <property type="entry name" value="Formyl_transf_N"/>
</dbReference>
<protein>
    <recommendedName>
        <fullName evidence="2">phosphoribosylglycinamide formyltransferase 1</fullName>
        <ecNumber evidence="2">2.1.2.2</ecNumber>
    </recommendedName>
</protein>
<dbReference type="EMBL" id="JBEPMO010000008">
    <property type="protein sequence ID" value="MET3732046.1"/>
    <property type="molecule type" value="Genomic_DNA"/>
</dbReference>
<evidence type="ECO:0000256" key="4">
    <source>
        <dbReference type="ARBA" id="ARBA00022755"/>
    </source>
</evidence>
<evidence type="ECO:0000256" key="3">
    <source>
        <dbReference type="ARBA" id="ARBA00022679"/>
    </source>
</evidence>
<sequence length="233" mass="26814">MNQPQIVVISYNTPHRKTQDVLFQLKAKGYEKVTVLALPFVQRENPFKPIYAHRPSTAIQVETNLLCERLSYGFETVTADEIHPYLEKHPTDFILIAGAGLLPDELVENHKLINSHPGWLPKVRGLDSLKWAIHNKQPLGVTCHFVDSEADAGFLIDQKMVPIYSNDTFHSVAYRQYEIEIDMLVNSIEIIPTRKDFPSLSTTEFEATRRMPKAIEQTILEEFEAYRNEFTQD</sequence>
<dbReference type="RefSeq" id="WP_354508882.1">
    <property type="nucleotide sequence ID" value="NZ_JBEPMO010000008.1"/>
</dbReference>
<dbReference type="Pfam" id="PF00551">
    <property type="entry name" value="Formyl_trans_N"/>
    <property type="match status" value="1"/>
</dbReference>
<dbReference type="SUPFAM" id="SSF53328">
    <property type="entry name" value="Formyltransferase"/>
    <property type="match status" value="1"/>
</dbReference>